<dbReference type="GO" id="GO:0005829">
    <property type="term" value="C:cytosol"/>
    <property type="evidence" value="ECO:0007669"/>
    <property type="project" value="TreeGrafter"/>
</dbReference>
<dbReference type="GO" id="GO:0030388">
    <property type="term" value="P:fructose 1,6-bisphosphate metabolic process"/>
    <property type="evidence" value="ECO:0007669"/>
    <property type="project" value="TreeGrafter"/>
</dbReference>
<dbReference type="Gene3D" id="3.40.190.80">
    <property type="match status" value="1"/>
</dbReference>
<dbReference type="FunFam" id="3.40.190.80:FF:000001">
    <property type="entry name" value="Fructose-1,6-bisphosphatase class 1"/>
    <property type="match status" value="1"/>
</dbReference>
<dbReference type="EC" id="3.1.3.11" evidence="4 12"/>
<dbReference type="CDD" id="cd00354">
    <property type="entry name" value="FBPase"/>
    <property type="match status" value="1"/>
</dbReference>
<dbReference type="FunFam" id="3.30.540.10:FF:000002">
    <property type="entry name" value="Fructose-1,6-bisphosphatase class 1"/>
    <property type="match status" value="1"/>
</dbReference>
<comment type="caution">
    <text evidence="16">The sequence shown here is derived from an EMBL/GenBank/DDBJ whole genome shotgun (WGS) entry which is preliminary data.</text>
</comment>
<comment type="pathway">
    <text evidence="2">Carbohydrate biosynthesis; Calvin cycle.</text>
</comment>
<feature type="binding site" evidence="12">
    <location>
        <begin position="154"/>
        <end position="157"/>
    </location>
    <ligand>
        <name>substrate</name>
    </ligand>
</feature>
<organism evidence="16 17">
    <name type="scientific">Leptospira interrogans serovar Australis str. 200703203</name>
    <dbReference type="NCBI Taxonomy" id="1085541"/>
    <lineage>
        <taxon>Bacteria</taxon>
        <taxon>Pseudomonadati</taxon>
        <taxon>Spirochaetota</taxon>
        <taxon>Spirochaetia</taxon>
        <taxon>Leptospirales</taxon>
        <taxon>Leptospiraceae</taxon>
        <taxon>Leptospira</taxon>
    </lineage>
</organism>
<evidence type="ECO:0000259" key="15">
    <source>
        <dbReference type="Pfam" id="PF18913"/>
    </source>
</evidence>
<evidence type="ECO:0000313" key="16">
    <source>
        <dbReference type="EMBL" id="EMY27452.1"/>
    </source>
</evidence>
<dbReference type="Pfam" id="PF18913">
    <property type="entry name" value="FBPase_C"/>
    <property type="match status" value="1"/>
</dbReference>
<feature type="binding site" evidence="12">
    <location>
        <position position="279"/>
    </location>
    <ligand>
        <name>substrate</name>
    </ligand>
</feature>
<dbReference type="GO" id="GO:0006094">
    <property type="term" value="P:gluconeogenesis"/>
    <property type="evidence" value="ECO:0007669"/>
    <property type="project" value="UniProtKB-UniRule"/>
</dbReference>
<dbReference type="GO" id="GO:0005986">
    <property type="term" value="P:sucrose biosynthetic process"/>
    <property type="evidence" value="ECO:0007669"/>
    <property type="project" value="TreeGrafter"/>
</dbReference>
<feature type="binding site" evidence="12">
    <location>
        <position position="247"/>
    </location>
    <ligand>
        <name>substrate</name>
    </ligand>
</feature>
<comment type="similarity">
    <text evidence="3 12 13">Belongs to the FBPase class 1 family.</text>
</comment>
<evidence type="ECO:0000256" key="13">
    <source>
        <dbReference type="RuleBase" id="RU000508"/>
    </source>
</evidence>
<dbReference type="PANTHER" id="PTHR11556:SF35">
    <property type="entry name" value="SEDOHEPTULOSE-1,7-BISPHOSPHATASE, CHLOROPLASTIC"/>
    <property type="match status" value="1"/>
</dbReference>
<evidence type="ECO:0000256" key="4">
    <source>
        <dbReference type="ARBA" id="ARBA00013093"/>
    </source>
</evidence>
<feature type="binding site" evidence="12">
    <location>
        <position position="129"/>
    </location>
    <ligand>
        <name>Mg(2+)</name>
        <dbReference type="ChEBI" id="CHEBI:18420"/>
        <label>1</label>
    </ligand>
</feature>
<evidence type="ECO:0000313" key="17">
    <source>
        <dbReference type="Proteomes" id="UP000012220"/>
    </source>
</evidence>
<dbReference type="Gene3D" id="3.30.540.10">
    <property type="entry name" value="Fructose-1,6-Bisphosphatase, subunit A, domain 1"/>
    <property type="match status" value="1"/>
</dbReference>
<feature type="domain" description="Fructose-1-6-bisphosphatase class 1 C-terminal" evidence="15">
    <location>
        <begin position="237"/>
        <end position="368"/>
    </location>
</feature>
<evidence type="ECO:0000256" key="12">
    <source>
        <dbReference type="HAMAP-Rule" id="MF_01855"/>
    </source>
</evidence>
<dbReference type="InterPro" id="IPR044015">
    <property type="entry name" value="FBPase_C_dom"/>
</dbReference>
<feature type="binding site" evidence="12">
    <location>
        <position position="151"/>
    </location>
    <ligand>
        <name>Mg(2+)</name>
        <dbReference type="ChEBI" id="CHEBI:18420"/>
        <label>2</label>
    </ligand>
</feature>
<comment type="cofactor">
    <cofactor evidence="12">
        <name>Mg(2+)</name>
        <dbReference type="ChEBI" id="CHEBI:18420"/>
    </cofactor>
    <text evidence="12">Binds 2 magnesium ions per subunit.</text>
</comment>
<dbReference type="AlphaFoldDB" id="N1UR69"/>
<dbReference type="GO" id="GO:0006000">
    <property type="term" value="P:fructose metabolic process"/>
    <property type="evidence" value="ECO:0007669"/>
    <property type="project" value="TreeGrafter"/>
</dbReference>
<comment type="caution">
    <text evidence="12">Lacks conserved residue(s) required for the propagation of feature annotation.</text>
</comment>
<dbReference type="PIRSF" id="PIRSF500210">
    <property type="entry name" value="FBPtase"/>
    <property type="match status" value="1"/>
</dbReference>
<keyword evidence="8 12" id="KW-0460">Magnesium</keyword>
<feature type="binding site" evidence="12">
    <location>
        <position position="318"/>
    </location>
    <ligand>
        <name>Mg(2+)</name>
        <dbReference type="ChEBI" id="CHEBI:18420"/>
        <label>2</label>
    </ligand>
</feature>
<evidence type="ECO:0000256" key="2">
    <source>
        <dbReference type="ARBA" id="ARBA00005215"/>
    </source>
</evidence>
<evidence type="ECO:0000256" key="3">
    <source>
        <dbReference type="ARBA" id="ARBA00010941"/>
    </source>
</evidence>
<evidence type="ECO:0000256" key="1">
    <source>
        <dbReference type="ARBA" id="ARBA00001273"/>
    </source>
</evidence>
<comment type="subcellular location">
    <subcellularLocation>
        <location evidence="12">Cytoplasm</location>
    </subcellularLocation>
</comment>
<dbReference type="PANTHER" id="PTHR11556">
    <property type="entry name" value="FRUCTOSE-1,6-BISPHOSPHATASE-RELATED"/>
    <property type="match status" value="1"/>
</dbReference>
<keyword evidence="6 12" id="KW-0479">Metal-binding</keyword>
<keyword evidence="5 12" id="KW-0963">Cytoplasm</keyword>
<dbReference type="InterPro" id="IPR020548">
    <property type="entry name" value="Fructose_bisphosphatase_AS"/>
</dbReference>
<dbReference type="Proteomes" id="UP000012220">
    <property type="component" value="Unassembled WGS sequence"/>
</dbReference>
<dbReference type="GO" id="GO:0042132">
    <property type="term" value="F:fructose 1,6-bisphosphate 1-phosphatase activity"/>
    <property type="evidence" value="ECO:0007669"/>
    <property type="project" value="UniProtKB-UniRule"/>
</dbReference>
<dbReference type="PIRSF" id="PIRSF000904">
    <property type="entry name" value="FBPtase_SBPase"/>
    <property type="match status" value="1"/>
</dbReference>
<dbReference type="InterPro" id="IPR000146">
    <property type="entry name" value="FBPase_class-1"/>
</dbReference>
<dbReference type="HAMAP" id="MF_01855">
    <property type="entry name" value="FBPase_class1"/>
    <property type="match status" value="1"/>
</dbReference>
<comment type="subunit">
    <text evidence="12">Homotetramer.</text>
</comment>
<reference evidence="16 17" key="1">
    <citation type="submission" date="2013-02" db="EMBL/GenBank/DDBJ databases">
        <authorList>
            <person name="Harkins D.M."/>
            <person name="Durkin A.S."/>
            <person name="Brinkac L.M."/>
            <person name="Haft D.H."/>
            <person name="Selengut J.D."/>
            <person name="Sanka R."/>
            <person name="DePew J."/>
            <person name="Purushe J."/>
            <person name="Picardeau M."/>
            <person name="Werts C."/>
            <person name="Goarant C."/>
            <person name="Vinetz J.M."/>
            <person name="Sutton G.G."/>
            <person name="Nierman W.C."/>
            <person name="Fouts D.E."/>
        </authorList>
    </citation>
    <scope>NUCLEOTIDE SEQUENCE [LARGE SCALE GENOMIC DNA]</scope>
    <source>
        <strain evidence="16 17">200703203</strain>
    </source>
</reference>
<dbReference type="Pfam" id="PF00316">
    <property type="entry name" value="FBPase"/>
    <property type="match status" value="1"/>
</dbReference>
<evidence type="ECO:0000259" key="14">
    <source>
        <dbReference type="Pfam" id="PF00316"/>
    </source>
</evidence>
<dbReference type="PRINTS" id="PR00115">
    <property type="entry name" value="F16BPHPHTASE"/>
</dbReference>
<dbReference type="GO" id="GO:0000287">
    <property type="term" value="F:magnesium ion binding"/>
    <property type="evidence" value="ECO:0007669"/>
    <property type="project" value="UniProtKB-UniRule"/>
</dbReference>
<evidence type="ECO:0000256" key="9">
    <source>
        <dbReference type="ARBA" id="ARBA00023277"/>
    </source>
</evidence>
<feature type="binding site" evidence="12">
    <location>
        <position position="154"/>
    </location>
    <ligand>
        <name>Mg(2+)</name>
        <dbReference type="ChEBI" id="CHEBI:18420"/>
        <label>2</label>
    </ligand>
</feature>
<dbReference type="NCBIfam" id="NF006778">
    <property type="entry name" value="PRK09293.1-1"/>
    <property type="match status" value="1"/>
</dbReference>
<accession>N1UR69</accession>
<feature type="domain" description="Fructose-1-6-bisphosphatase class I N-terminal" evidence="14">
    <location>
        <begin position="43"/>
        <end position="233"/>
    </location>
</feature>
<comment type="catalytic activity">
    <reaction evidence="1 12">
        <text>beta-D-fructose 1,6-bisphosphate + H2O = beta-D-fructose 6-phosphate + phosphate</text>
        <dbReference type="Rhea" id="RHEA:11064"/>
        <dbReference type="ChEBI" id="CHEBI:15377"/>
        <dbReference type="ChEBI" id="CHEBI:32966"/>
        <dbReference type="ChEBI" id="CHEBI:43474"/>
        <dbReference type="ChEBI" id="CHEBI:57634"/>
        <dbReference type="EC" id="3.1.3.11"/>
    </reaction>
</comment>
<dbReference type="GO" id="GO:0006002">
    <property type="term" value="P:fructose 6-phosphate metabolic process"/>
    <property type="evidence" value="ECO:0007669"/>
    <property type="project" value="TreeGrafter"/>
</dbReference>
<feature type="binding site" evidence="12">
    <location>
        <position position="153"/>
    </location>
    <ligand>
        <name>Mg(2+)</name>
        <dbReference type="ChEBI" id="CHEBI:18420"/>
        <label>1</label>
    </ligand>
</feature>
<feature type="binding site" evidence="12">
    <location>
        <position position="312"/>
    </location>
    <ligand>
        <name>substrate</name>
    </ligand>
</feature>
<proteinExistence type="inferred from homology"/>
<feature type="binding site" evidence="12">
    <location>
        <position position="151"/>
    </location>
    <ligand>
        <name>Mg(2+)</name>
        <dbReference type="ChEBI" id="CHEBI:18420"/>
        <label>1</label>
    </ligand>
</feature>
<sequence length="386" mass="42715">MSFHFQTFYGIFSLEFTDPQKNSVGIIFLEESMSVHPTQTLSLSQYLIEEQLKLPQATGDFTALMSHLVYAAKIVSREVRKAGLLENILGATETVNVQGETQMKLDEYADKVFNHTLTRSGHLCILGSEEHEETVPVPNGYKIGKYTIAIDPLDGSSNIDANVSIGTIFSVHLRKSPAGTPGTLSDLLQQGSGQRAAGYVLYGSSTMLILCTGKGVSGFTLDPSCGEFILSHPDMQIPETGGIYSINEGNYNYWSDEVKNYIRDIKSIEGGRKPQSGRYIGSLVADFHRNLLKGGIFLYPNDTKSTKYPNGKLRLLYEAAPMAFIAEQAGGMAVTVYGERILDLTPKELHERTTLVVGSKKEVEHFLKFAPKKILIRNKKHFLYVI</sequence>
<dbReference type="InterPro" id="IPR033391">
    <property type="entry name" value="FBPase_N"/>
</dbReference>
<evidence type="ECO:0000256" key="11">
    <source>
        <dbReference type="ARBA" id="ARBA00081210"/>
    </source>
</evidence>
<evidence type="ECO:0000256" key="10">
    <source>
        <dbReference type="ARBA" id="ARBA00072069"/>
    </source>
</evidence>
<dbReference type="InterPro" id="IPR028343">
    <property type="entry name" value="FBPtase"/>
</dbReference>
<dbReference type="SUPFAM" id="SSF56655">
    <property type="entry name" value="Carbohydrate phosphatase"/>
    <property type="match status" value="1"/>
</dbReference>
<evidence type="ECO:0000256" key="7">
    <source>
        <dbReference type="ARBA" id="ARBA00022801"/>
    </source>
</evidence>
<name>N1UR69_LEPIR</name>
<keyword evidence="9 12" id="KW-0119">Carbohydrate metabolism</keyword>
<dbReference type="EMBL" id="AHNY02000030">
    <property type="protein sequence ID" value="EMY27452.1"/>
    <property type="molecule type" value="Genomic_DNA"/>
</dbReference>
<protein>
    <recommendedName>
        <fullName evidence="10 12">Fructose-1,6-bisphosphatase class 1</fullName>
        <shortName evidence="12">FBPase class 1</shortName>
        <ecNumber evidence="4 12">3.1.3.11</ecNumber>
    </recommendedName>
    <alternativeName>
        <fullName evidence="11 12">D-fructose-1,6-bisphosphate 1-phosphohydrolase class 1</fullName>
    </alternativeName>
</protein>
<evidence type="ECO:0000256" key="6">
    <source>
        <dbReference type="ARBA" id="ARBA00022723"/>
    </source>
</evidence>
<evidence type="ECO:0000256" key="5">
    <source>
        <dbReference type="ARBA" id="ARBA00022490"/>
    </source>
</evidence>
<dbReference type="PROSITE" id="PS00124">
    <property type="entry name" value="FBPASE"/>
    <property type="match status" value="1"/>
</dbReference>
<gene>
    <name evidence="12 16" type="primary">fbp</name>
    <name evidence="16" type="ORF">LEP1GSC115_3436</name>
</gene>
<keyword evidence="7 12" id="KW-0378">Hydrolase</keyword>
<evidence type="ECO:0000256" key="8">
    <source>
        <dbReference type="ARBA" id="ARBA00022842"/>
    </source>
</evidence>